<proteinExistence type="predicted"/>
<evidence type="ECO:0000256" key="4">
    <source>
        <dbReference type="ARBA" id="ARBA00023242"/>
    </source>
</evidence>
<evidence type="ECO:0000256" key="3">
    <source>
        <dbReference type="ARBA" id="ARBA00023163"/>
    </source>
</evidence>
<keyword evidence="2" id="KW-0238">DNA-binding</keyword>
<dbReference type="HOGENOM" id="CLU_092984_4_1_1"/>
<dbReference type="Proteomes" id="UP000011087">
    <property type="component" value="Unassembled WGS sequence"/>
</dbReference>
<evidence type="ECO:0000313" key="8">
    <source>
        <dbReference type="EnsemblProtists" id="EKX50502"/>
    </source>
</evidence>
<name>L1JPW3_GUITC</name>
<dbReference type="EnsemblProtists" id="EKX50502">
    <property type="protein sequence ID" value="EKX50502"/>
    <property type="gene ID" value="GUITHDRAFT_103734"/>
</dbReference>
<evidence type="ECO:0000256" key="5">
    <source>
        <dbReference type="SAM" id="MobiDB-lite"/>
    </source>
</evidence>
<evidence type="ECO:0000256" key="2">
    <source>
        <dbReference type="ARBA" id="ARBA00023125"/>
    </source>
</evidence>
<dbReference type="EMBL" id="JH992978">
    <property type="protein sequence ID" value="EKX50502.1"/>
    <property type="molecule type" value="Genomic_DNA"/>
</dbReference>
<protein>
    <recommendedName>
        <fullName evidence="6">RWP-RK domain-containing protein</fullName>
    </recommendedName>
</protein>
<dbReference type="GeneID" id="17307214"/>
<feature type="region of interest" description="Disordered" evidence="5">
    <location>
        <begin position="100"/>
        <end position="124"/>
    </location>
</feature>
<feature type="compositionally biased region" description="Basic and acidic residues" evidence="5">
    <location>
        <begin position="104"/>
        <end position="113"/>
    </location>
</feature>
<dbReference type="PROSITE" id="PS51519">
    <property type="entry name" value="RWP_RK"/>
    <property type="match status" value="1"/>
</dbReference>
<dbReference type="PaxDb" id="55529-EKX50502"/>
<dbReference type="GO" id="GO:0003677">
    <property type="term" value="F:DNA binding"/>
    <property type="evidence" value="ECO:0007669"/>
    <property type="project" value="UniProtKB-KW"/>
</dbReference>
<sequence length="160" mass="18125">MSYISRSDWAEDVYLVSFDWMLTNSLPMEVKATRVKVCPRPRGNVLSYSPQEPVSLDQALVKSLFHLTQYEAAQAIGISLSSLKLACRRMGIRKWPYNRRNMSRKSETKRPAGKEGSGASEGEEEAAMHVLFAQTRPYWLESGLEELLEESLMHVSGRAL</sequence>
<feature type="domain" description="RWP-RK" evidence="6">
    <location>
        <begin position="39"/>
        <end position="126"/>
    </location>
</feature>
<keyword evidence="4" id="KW-0539">Nucleus</keyword>
<dbReference type="RefSeq" id="XP_005837482.1">
    <property type="nucleotide sequence ID" value="XM_005837425.1"/>
</dbReference>
<accession>L1JPW3</accession>
<organism evidence="7">
    <name type="scientific">Guillardia theta (strain CCMP2712)</name>
    <name type="common">Cryptophyte</name>
    <dbReference type="NCBI Taxonomy" id="905079"/>
    <lineage>
        <taxon>Eukaryota</taxon>
        <taxon>Cryptophyceae</taxon>
        <taxon>Pyrenomonadales</taxon>
        <taxon>Geminigeraceae</taxon>
        <taxon>Guillardia</taxon>
    </lineage>
</organism>
<evidence type="ECO:0000259" key="6">
    <source>
        <dbReference type="PROSITE" id="PS51519"/>
    </source>
</evidence>
<keyword evidence="3" id="KW-0804">Transcription</keyword>
<dbReference type="KEGG" id="gtt:GUITHDRAFT_103734"/>
<dbReference type="Pfam" id="PF02042">
    <property type="entry name" value="RWP-RK"/>
    <property type="match status" value="1"/>
</dbReference>
<dbReference type="InterPro" id="IPR003035">
    <property type="entry name" value="RWP-RK_dom"/>
</dbReference>
<reference evidence="8" key="3">
    <citation type="submission" date="2016-03" db="UniProtKB">
        <authorList>
            <consortium name="EnsemblProtists"/>
        </authorList>
    </citation>
    <scope>IDENTIFICATION</scope>
</reference>
<reference evidence="7 9" key="1">
    <citation type="journal article" date="2012" name="Nature">
        <title>Algal genomes reveal evolutionary mosaicism and the fate of nucleomorphs.</title>
        <authorList>
            <consortium name="DOE Joint Genome Institute"/>
            <person name="Curtis B.A."/>
            <person name="Tanifuji G."/>
            <person name="Burki F."/>
            <person name="Gruber A."/>
            <person name="Irimia M."/>
            <person name="Maruyama S."/>
            <person name="Arias M.C."/>
            <person name="Ball S.G."/>
            <person name="Gile G.H."/>
            <person name="Hirakawa Y."/>
            <person name="Hopkins J.F."/>
            <person name="Kuo A."/>
            <person name="Rensing S.A."/>
            <person name="Schmutz J."/>
            <person name="Symeonidi A."/>
            <person name="Elias M."/>
            <person name="Eveleigh R.J."/>
            <person name="Herman E.K."/>
            <person name="Klute M.J."/>
            <person name="Nakayama T."/>
            <person name="Obornik M."/>
            <person name="Reyes-Prieto A."/>
            <person name="Armbrust E.V."/>
            <person name="Aves S.J."/>
            <person name="Beiko R.G."/>
            <person name="Coutinho P."/>
            <person name="Dacks J.B."/>
            <person name="Durnford D.G."/>
            <person name="Fast N.M."/>
            <person name="Green B.R."/>
            <person name="Grisdale C.J."/>
            <person name="Hempel F."/>
            <person name="Henrissat B."/>
            <person name="Hoppner M.P."/>
            <person name="Ishida K."/>
            <person name="Kim E."/>
            <person name="Koreny L."/>
            <person name="Kroth P.G."/>
            <person name="Liu Y."/>
            <person name="Malik S.B."/>
            <person name="Maier U.G."/>
            <person name="McRose D."/>
            <person name="Mock T."/>
            <person name="Neilson J.A."/>
            <person name="Onodera N.T."/>
            <person name="Poole A.M."/>
            <person name="Pritham E.J."/>
            <person name="Richards T.A."/>
            <person name="Rocap G."/>
            <person name="Roy S.W."/>
            <person name="Sarai C."/>
            <person name="Schaack S."/>
            <person name="Shirato S."/>
            <person name="Slamovits C.H."/>
            <person name="Spencer D.F."/>
            <person name="Suzuki S."/>
            <person name="Worden A.Z."/>
            <person name="Zauner S."/>
            <person name="Barry K."/>
            <person name="Bell C."/>
            <person name="Bharti A.K."/>
            <person name="Crow J.A."/>
            <person name="Grimwood J."/>
            <person name="Kramer R."/>
            <person name="Lindquist E."/>
            <person name="Lucas S."/>
            <person name="Salamov A."/>
            <person name="McFadden G.I."/>
            <person name="Lane C.E."/>
            <person name="Keeling P.J."/>
            <person name="Gray M.W."/>
            <person name="Grigoriev I.V."/>
            <person name="Archibald J.M."/>
        </authorList>
    </citation>
    <scope>NUCLEOTIDE SEQUENCE</scope>
    <source>
        <strain evidence="7 9">CCMP2712</strain>
    </source>
</reference>
<keyword evidence="9" id="KW-1185">Reference proteome</keyword>
<evidence type="ECO:0000313" key="7">
    <source>
        <dbReference type="EMBL" id="EKX50502.1"/>
    </source>
</evidence>
<gene>
    <name evidence="7" type="ORF">GUITHDRAFT_103734</name>
</gene>
<reference evidence="9" key="2">
    <citation type="submission" date="2012-11" db="EMBL/GenBank/DDBJ databases">
        <authorList>
            <person name="Kuo A."/>
            <person name="Curtis B.A."/>
            <person name="Tanifuji G."/>
            <person name="Burki F."/>
            <person name="Gruber A."/>
            <person name="Irimia M."/>
            <person name="Maruyama S."/>
            <person name="Arias M.C."/>
            <person name="Ball S.G."/>
            <person name="Gile G.H."/>
            <person name="Hirakawa Y."/>
            <person name="Hopkins J.F."/>
            <person name="Rensing S.A."/>
            <person name="Schmutz J."/>
            <person name="Symeonidi A."/>
            <person name="Elias M."/>
            <person name="Eveleigh R.J."/>
            <person name="Herman E.K."/>
            <person name="Klute M.J."/>
            <person name="Nakayama T."/>
            <person name="Obornik M."/>
            <person name="Reyes-Prieto A."/>
            <person name="Armbrust E.V."/>
            <person name="Aves S.J."/>
            <person name="Beiko R.G."/>
            <person name="Coutinho P."/>
            <person name="Dacks J.B."/>
            <person name="Durnford D.G."/>
            <person name="Fast N.M."/>
            <person name="Green B.R."/>
            <person name="Grisdale C."/>
            <person name="Hempe F."/>
            <person name="Henrissat B."/>
            <person name="Hoppner M.P."/>
            <person name="Ishida K.-I."/>
            <person name="Kim E."/>
            <person name="Koreny L."/>
            <person name="Kroth P.G."/>
            <person name="Liu Y."/>
            <person name="Malik S.-B."/>
            <person name="Maier U.G."/>
            <person name="McRose D."/>
            <person name="Mock T."/>
            <person name="Neilson J.A."/>
            <person name="Onodera N.T."/>
            <person name="Poole A.M."/>
            <person name="Pritham E.J."/>
            <person name="Richards T.A."/>
            <person name="Rocap G."/>
            <person name="Roy S.W."/>
            <person name="Sarai C."/>
            <person name="Schaack S."/>
            <person name="Shirato S."/>
            <person name="Slamovits C.H."/>
            <person name="Spencer D.F."/>
            <person name="Suzuki S."/>
            <person name="Worden A.Z."/>
            <person name="Zauner S."/>
            <person name="Barry K."/>
            <person name="Bell C."/>
            <person name="Bharti A.K."/>
            <person name="Crow J.A."/>
            <person name="Grimwood J."/>
            <person name="Kramer R."/>
            <person name="Lindquist E."/>
            <person name="Lucas S."/>
            <person name="Salamov A."/>
            <person name="McFadden G.I."/>
            <person name="Lane C.E."/>
            <person name="Keeling P.J."/>
            <person name="Gray M.W."/>
            <person name="Grigoriev I.V."/>
            <person name="Archibald J.M."/>
        </authorList>
    </citation>
    <scope>NUCLEOTIDE SEQUENCE</scope>
    <source>
        <strain evidence="9">CCMP2712</strain>
    </source>
</reference>
<evidence type="ECO:0000256" key="1">
    <source>
        <dbReference type="ARBA" id="ARBA00023015"/>
    </source>
</evidence>
<evidence type="ECO:0000313" key="9">
    <source>
        <dbReference type="Proteomes" id="UP000011087"/>
    </source>
</evidence>
<keyword evidence="1" id="KW-0805">Transcription regulation</keyword>
<dbReference type="AlphaFoldDB" id="L1JPW3"/>